<dbReference type="InterPro" id="IPR010288">
    <property type="entry name" value="EcsB_ABC"/>
</dbReference>
<comment type="caution">
    <text evidence="2">The sequence shown here is derived from an EMBL/GenBank/DDBJ whole genome shotgun (WGS) entry which is preliminary data.</text>
</comment>
<keyword evidence="1" id="KW-0472">Membrane</keyword>
<organism evidence="2 3">
    <name type="scientific">Marinococcus halophilus</name>
    <dbReference type="NCBI Taxonomy" id="1371"/>
    <lineage>
        <taxon>Bacteria</taxon>
        <taxon>Bacillati</taxon>
        <taxon>Bacillota</taxon>
        <taxon>Bacilli</taxon>
        <taxon>Bacillales</taxon>
        <taxon>Bacillaceae</taxon>
        <taxon>Marinococcus</taxon>
    </lineage>
</organism>
<dbReference type="Pfam" id="PF05975">
    <property type="entry name" value="EcsB"/>
    <property type="match status" value="1"/>
</dbReference>
<evidence type="ECO:0000256" key="1">
    <source>
        <dbReference type="SAM" id="Phobius"/>
    </source>
</evidence>
<feature type="transmembrane region" description="Helical" evidence="1">
    <location>
        <begin position="20"/>
        <end position="44"/>
    </location>
</feature>
<dbReference type="Proteomes" id="UP000321051">
    <property type="component" value="Unassembled WGS sequence"/>
</dbReference>
<evidence type="ECO:0000313" key="3">
    <source>
        <dbReference type="Proteomes" id="UP000321051"/>
    </source>
</evidence>
<dbReference type="EMBL" id="BJUN01000008">
    <property type="protein sequence ID" value="GEK58837.1"/>
    <property type="molecule type" value="Genomic_DNA"/>
</dbReference>
<feature type="transmembrane region" description="Helical" evidence="1">
    <location>
        <begin position="172"/>
        <end position="198"/>
    </location>
</feature>
<feature type="transmembrane region" description="Helical" evidence="1">
    <location>
        <begin position="50"/>
        <end position="70"/>
    </location>
</feature>
<keyword evidence="1" id="KW-1133">Transmembrane helix</keyword>
<proteinExistence type="predicted"/>
<reference evidence="2 3" key="1">
    <citation type="submission" date="2019-07" db="EMBL/GenBank/DDBJ databases">
        <title>Whole genome shotgun sequence of Marinococcus halophilus NBRC 102359.</title>
        <authorList>
            <person name="Hosoyama A."/>
            <person name="Uohara A."/>
            <person name="Ohji S."/>
            <person name="Ichikawa N."/>
        </authorList>
    </citation>
    <scope>NUCLEOTIDE SEQUENCE [LARGE SCALE GENOMIC DNA]</scope>
    <source>
        <strain evidence="2 3">NBRC 102359</strain>
    </source>
</reference>
<dbReference type="OrthoDB" id="2447941at2"/>
<keyword evidence="3" id="KW-1185">Reference proteome</keyword>
<dbReference type="AlphaFoldDB" id="A0A510Y8U8"/>
<name>A0A510Y8U8_MARHA</name>
<dbReference type="PIRSF" id="PIRSF037259">
    <property type="entry name" value="EcsB_ABC"/>
    <property type="match status" value="1"/>
</dbReference>
<sequence>MTGQWWNERAGSFWGKAGRYLRLIGNSGFMFALYILLFAGAVFYPAFLDWLPQSSWIVIGLWLIFSVLTLRSPVRPFVQSGDLVFLLPLEKRMAPFFKKSLRYSAALQGVEVLAVYVVLGPVIQERTAAGGAGYFFMLLLLLVITFVTTFIKWEEWKWHDHTHRYISTAARWGWPALLMLAAWWGNIYLAGVGLVGLAGHWQLVKRRSASMLLRWEVLLEAENHQLAKFYRFVQSFAEVPHVEVKIKRRRWLASLVDKLTHKQENTYLYLYGKAFVRSGEYAGMFIRLLVVCGLVMYAFAPEWMRLGIGGLFLYMTAVQLQALKSHYATIDWPDLYPVPAAWKEGAFITFTRALLAVQGTGIVLLHVWIGQSLLGTAALILCVALLLLYYPRWVTRRKQKEMV</sequence>
<keyword evidence="1" id="KW-0812">Transmembrane</keyword>
<dbReference type="GO" id="GO:0016020">
    <property type="term" value="C:membrane"/>
    <property type="evidence" value="ECO:0007669"/>
    <property type="project" value="InterPro"/>
</dbReference>
<protein>
    <submittedName>
        <fullName evidence="2">Protein EcsB</fullName>
    </submittedName>
</protein>
<dbReference type="RefSeq" id="WP_094908008.1">
    <property type="nucleotide sequence ID" value="NZ_BJUN01000008.1"/>
</dbReference>
<evidence type="ECO:0000313" key="2">
    <source>
        <dbReference type="EMBL" id="GEK58837.1"/>
    </source>
</evidence>
<feature type="transmembrane region" description="Helical" evidence="1">
    <location>
        <begin position="281"/>
        <end position="299"/>
    </location>
</feature>
<accession>A0A510Y8U8</accession>
<feature type="transmembrane region" description="Helical" evidence="1">
    <location>
        <begin position="368"/>
        <end position="390"/>
    </location>
</feature>
<feature type="transmembrane region" description="Helical" evidence="1">
    <location>
        <begin position="131"/>
        <end position="151"/>
    </location>
</feature>
<dbReference type="STRING" id="1371.GCA_900166605_03274"/>
<gene>
    <name evidence="2" type="primary">ecsB</name>
    <name evidence="2" type="ORF">MHA01_17420</name>
</gene>